<protein>
    <submittedName>
        <fullName evidence="1">Uncharacterized protein</fullName>
    </submittedName>
</protein>
<evidence type="ECO:0000313" key="1">
    <source>
        <dbReference type="EMBL" id="KAK2970329.1"/>
    </source>
</evidence>
<proteinExistence type="predicted"/>
<dbReference type="Proteomes" id="UP001187471">
    <property type="component" value="Unassembled WGS sequence"/>
</dbReference>
<dbReference type="InterPro" id="IPR052451">
    <property type="entry name" value="Ser/Thr_kinase-like"/>
</dbReference>
<dbReference type="PANTHER" id="PTHR48008">
    <property type="entry name" value="LEUCINE-RICH REPEAT RECEPTOR-LIKE PROTEIN KINASE IMK3-RELATED"/>
    <property type="match status" value="1"/>
</dbReference>
<dbReference type="Gene3D" id="1.10.510.10">
    <property type="entry name" value="Transferase(Phosphotransferase) domain 1"/>
    <property type="match status" value="1"/>
</dbReference>
<accession>A0AA88QRS4</accession>
<keyword evidence="2" id="KW-1185">Reference proteome</keyword>
<dbReference type="AlphaFoldDB" id="A0AA88QRS4"/>
<dbReference type="EMBL" id="JAVXUO010002730">
    <property type="protein sequence ID" value="KAK2970329.1"/>
    <property type="molecule type" value="Genomic_DNA"/>
</dbReference>
<dbReference type="PANTHER" id="PTHR48008:SF14">
    <property type="entry name" value="PROTEIN KINASE DOMAIN-CONTAINING PROTEIN"/>
    <property type="match status" value="1"/>
</dbReference>
<reference evidence="1" key="1">
    <citation type="submission" date="2022-12" db="EMBL/GenBank/DDBJ databases">
        <title>Draft genome assemblies for two species of Escallonia (Escalloniales).</title>
        <authorList>
            <person name="Chanderbali A."/>
            <person name="Dervinis C."/>
            <person name="Anghel I."/>
            <person name="Soltis D."/>
            <person name="Soltis P."/>
            <person name="Zapata F."/>
        </authorList>
    </citation>
    <scope>NUCLEOTIDE SEQUENCE</scope>
    <source>
        <strain evidence="1">UCBG92.1500</strain>
        <tissue evidence="1">Leaf</tissue>
    </source>
</reference>
<name>A0AA88QRS4_9ASTE</name>
<gene>
    <name evidence="1" type="ORF">RJ640_025988</name>
</gene>
<evidence type="ECO:0000313" key="2">
    <source>
        <dbReference type="Proteomes" id="UP001187471"/>
    </source>
</evidence>
<comment type="caution">
    <text evidence="1">The sequence shown here is derived from an EMBL/GenBank/DDBJ whole genome shotgun (WGS) entry which is preliminary data.</text>
</comment>
<organism evidence="1 2">
    <name type="scientific">Escallonia rubra</name>
    <dbReference type="NCBI Taxonomy" id="112253"/>
    <lineage>
        <taxon>Eukaryota</taxon>
        <taxon>Viridiplantae</taxon>
        <taxon>Streptophyta</taxon>
        <taxon>Embryophyta</taxon>
        <taxon>Tracheophyta</taxon>
        <taxon>Spermatophyta</taxon>
        <taxon>Magnoliopsida</taxon>
        <taxon>eudicotyledons</taxon>
        <taxon>Gunneridae</taxon>
        <taxon>Pentapetalae</taxon>
        <taxon>asterids</taxon>
        <taxon>campanulids</taxon>
        <taxon>Escalloniales</taxon>
        <taxon>Escalloniaceae</taxon>
        <taxon>Escallonia</taxon>
    </lineage>
</organism>
<sequence length="100" mass="11155">MEAFTRKKPTDEMFAGQMTLKCWVKESLPSAVIQVIDRNLLRQGSENSLAEVDCVSSILKLALKCAAELPEQRINMKDALATLQKIRGHASVQNEKRLGL</sequence>